<name>A0A2Y9D1T3_ANOFN</name>
<accession>A0A2Y9D1T3</accession>
<evidence type="ECO:0000256" key="1">
    <source>
        <dbReference type="SAM" id="Phobius"/>
    </source>
</evidence>
<dbReference type="AlphaFoldDB" id="A0A2Y9D1T3"/>
<keyword evidence="1" id="KW-0812">Transmembrane</keyword>
<feature type="transmembrane region" description="Helical" evidence="1">
    <location>
        <begin position="123"/>
        <end position="141"/>
    </location>
</feature>
<dbReference type="VEuPathDB" id="VectorBase:AFUN2_013688"/>
<sequence>MIVQHLIHHFRNKVHPILSASKQPALISSPIIRRMLSTSSVVCRKAVIKREEFFLKKDNIPAGFNIIYRAPMQHYLSACNIVTSFSFLAISGISAFTFLKDFHNIVVPFEIEFATLTANETDLLYFLGFFLLVNVVIRIMVNRYPLRIYRNGKQYLAVFEGQLPMATKQLNFQQGDVVPVPPGGVLPWQDSRYKINDKQVLLLEDYFRTPSEITAMMMPQTSDDKSDN</sequence>
<dbReference type="STRING" id="62324.A0A2Y9D1T3"/>
<protein>
    <submittedName>
        <fullName evidence="2">Uncharacterized protein</fullName>
    </submittedName>
</protein>
<keyword evidence="1" id="KW-1133">Transmembrane helix</keyword>
<dbReference type="VEuPathDB" id="VectorBase:AFUN016572"/>
<evidence type="ECO:0000313" key="2">
    <source>
        <dbReference type="EnsemblMetazoa" id="AFUN016572-PA"/>
    </source>
</evidence>
<reference evidence="2" key="1">
    <citation type="submission" date="2020-05" db="UniProtKB">
        <authorList>
            <consortium name="EnsemblMetazoa"/>
        </authorList>
    </citation>
    <scope>IDENTIFICATION</scope>
    <source>
        <strain evidence="2">FUMOZ</strain>
    </source>
</reference>
<feature type="transmembrane region" description="Helical" evidence="1">
    <location>
        <begin position="75"/>
        <end position="99"/>
    </location>
</feature>
<organism evidence="2">
    <name type="scientific">Anopheles funestus</name>
    <name type="common">African malaria mosquito</name>
    <dbReference type="NCBI Taxonomy" id="62324"/>
    <lineage>
        <taxon>Eukaryota</taxon>
        <taxon>Metazoa</taxon>
        <taxon>Ecdysozoa</taxon>
        <taxon>Arthropoda</taxon>
        <taxon>Hexapoda</taxon>
        <taxon>Insecta</taxon>
        <taxon>Pterygota</taxon>
        <taxon>Neoptera</taxon>
        <taxon>Endopterygota</taxon>
        <taxon>Diptera</taxon>
        <taxon>Nematocera</taxon>
        <taxon>Culicoidea</taxon>
        <taxon>Culicidae</taxon>
        <taxon>Anophelinae</taxon>
        <taxon>Anopheles</taxon>
    </lineage>
</organism>
<dbReference type="EnsemblMetazoa" id="AFUN016572-RA">
    <property type="protein sequence ID" value="AFUN016572-PA"/>
    <property type="gene ID" value="AFUN016572"/>
</dbReference>
<proteinExistence type="predicted"/>
<keyword evidence="1" id="KW-0472">Membrane</keyword>